<proteinExistence type="predicted"/>
<reference evidence="7" key="1">
    <citation type="submission" date="2022-09" db="EMBL/GenBank/DDBJ databases">
        <title>Haloadaptaus new haloarchaeum isolated from saline soil.</title>
        <authorList>
            <person name="Duran-Viseras A."/>
            <person name="Sanchez-Porro C."/>
            <person name="Ventosa A."/>
        </authorList>
    </citation>
    <scope>NUCLEOTIDE SEQUENCE</scope>
    <source>
        <strain evidence="7">F3-133</strain>
    </source>
</reference>
<protein>
    <submittedName>
        <fullName evidence="7">ABC transporter permease</fullName>
    </submittedName>
</protein>
<keyword evidence="2 5" id="KW-0812">Transmembrane</keyword>
<sequence length="341" mass="36060">MRRLRLARRELASLRSEKTVVLALAIQLFIAAFSSFLVVGLVSLYDPGSGSVEFAVAGDTDEIVDIVEDEDAWTATRHATRAEAVDFFERGDADAVLFVERPGGGGDVEVTVIAPRSDLRTTLVVSSARDLLERYEDTERERRAASLGVETVEVPEGEASPYHGFTYAVLVPLLMFLPVFISGSIAADSVTEEFERGTLDLLRVSPLSDAAVFDGKTATAVVIAPAQAALWLALLSLNGVVVASPVGLIALVAGVTAVAVGFGASVALSFQERKQAQFVYSVGVMAFFVMTFALPEPSANTVAKLAVGSATWATYGHVAVYVVLGAVGYAVARKVAGRKLS</sequence>
<feature type="transmembrane region" description="Helical" evidence="5">
    <location>
        <begin position="277"/>
        <end position="294"/>
    </location>
</feature>
<comment type="caution">
    <text evidence="7">The sequence shown here is derived from an EMBL/GenBank/DDBJ whole genome shotgun (WGS) entry which is preliminary data.</text>
</comment>
<feature type="transmembrane region" description="Helical" evidence="5">
    <location>
        <begin position="165"/>
        <end position="187"/>
    </location>
</feature>
<comment type="subcellular location">
    <subcellularLocation>
        <location evidence="1">Membrane</location>
        <topology evidence="1">Multi-pass membrane protein</topology>
    </subcellularLocation>
</comment>
<dbReference type="Pfam" id="PF12698">
    <property type="entry name" value="ABC2_membrane_3"/>
    <property type="match status" value="1"/>
</dbReference>
<dbReference type="RefSeq" id="WP_266087920.1">
    <property type="nucleotide sequence ID" value="NZ_RKLV01000009.1"/>
</dbReference>
<evidence type="ECO:0000256" key="2">
    <source>
        <dbReference type="ARBA" id="ARBA00022692"/>
    </source>
</evidence>
<evidence type="ECO:0000313" key="8">
    <source>
        <dbReference type="Proteomes" id="UP001149411"/>
    </source>
</evidence>
<evidence type="ECO:0000313" key="7">
    <source>
        <dbReference type="EMBL" id="MCX2819557.1"/>
    </source>
</evidence>
<feature type="domain" description="ABC-2 type transporter transmembrane" evidence="6">
    <location>
        <begin position="26"/>
        <end position="303"/>
    </location>
</feature>
<feature type="transmembrane region" description="Helical" evidence="5">
    <location>
        <begin position="248"/>
        <end position="270"/>
    </location>
</feature>
<keyword evidence="3 5" id="KW-1133">Transmembrane helix</keyword>
<feature type="transmembrane region" description="Helical" evidence="5">
    <location>
        <begin position="20"/>
        <end position="45"/>
    </location>
</feature>
<keyword evidence="4 5" id="KW-0472">Membrane</keyword>
<dbReference type="GO" id="GO:0016020">
    <property type="term" value="C:membrane"/>
    <property type="evidence" value="ECO:0007669"/>
    <property type="project" value="UniProtKB-SubCell"/>
</dbReference>
<dbReference type="AlphaFoldDB" id="A0A9Q4C5P8"/>
<gene>
    <name evidence="7" type="ORF">EGH25_09370</name>
</gene>
<feature type="transmembrane region" description="Helical" evidence="5">
    <location>
        <begin position="314"/>
        <end position="332"/>
    </location>
</feature>
<dbReference type="Proteomes" id="UP001149411">
    <property type="component" value="Unassembled WGS sequence"/>
</dbReference>
<evidence type="ECO:0000256" key="5">
    <source>
        <dbReference type="SAM" id="Phobius"/>
    </source>
</evidence>
<dbReference type="EMBL" id="RKLV01000009">
    <property type="protein sequence ID" value="MCX2819557.1"/>
    <property type="molecule type" value="Genomic_DNA"/>
</dbReference>
<evidence type="ECO:0000256" key="1">
    <source>
        <dbReference type="ARBA" id="ARBA00004141"/>
    </source>
</evidence>
<dbReference type="InterPro" id="IPR013525">
    <property type="entry name" value="ABC2_TM"/>
</dbReference>
<keyword evidence="8" id="KW-1185">Reference proteome</keyword>
<evidence type="ECO:0000256" key="4">
    <source>
        <dbReference type="ARBA" id="ARBA00023136"/>
    </source>
</evidence>
<organism evidence="7 8">
    <name type="scientific">Halorutilus salinus</name>
    <dbReference type="NCBI Taxonomy" id="2487751"/>
    <lineage>
        <taxon>Archaea</taxon>
        <taxon>Methanobacteriati</taxon>
        <taxon>Methanobacteriota</taxon>
        <taxon>Stenosarchaea group</taxon>
        <taxon>Halobacteria</taxon>
        <taxon>Halorutilales</taxon>
        <taxon>Halorutilaceae</taxon>
        <taxon>Halorutilus</taxon>
    </lineage>
</organism>
<feature type="transmembrane region" description="Helical" evidence="5">
    <location>
        <begin position="220"/>
        <end position="242"/>
    </location>
</feature>
<evidence type="ECO:0000256" key="3">
    <source>
        <dbReference type="ARBA" id="ARBA00022989"/>
    </source>
</evidence>
<accession>A0A9Q4C5P8</accession>
<evidence type="ECO:0000259" key="6">
    <source>
        <dbReference type="Pfam" id="PF12698"/>
    </source>
</evidence>
<name>A0A9Q4C5P8_9EURY</name>
<dbReference type="GO" id="GO:0140359">
    <property type="term" value="F:ABC-type transporter activity"/>
    <property type="evidence" value="ECO:0007669"/>
    <property type="project" value="InterPro"/>
</dbReference>